<feature type="transmembrane region" description="Helical" evidence="16">
    <location>
        <begin position="47"/>
        <end position="74"/>
    </location>
</feature>
<evidence type="ECO:0000259" key="17">
    <source>
        <dbReference type="PROSITE" id="PS50857"/>
    </source>
</evidence>
<keyword evidence="5 14" id="KW-0812">Transmembrane</keyword>
<dbReference type="PROSITE" id="PS50857">
    <property type="entry name" value="COX2_CUA"/>
    <property type="match status" value="1"/>
</dbReference>
<dbReference type="SUPFAM" id="SSF49503">
    <property type="entry name" value="Cupredoxins"/>
    <property type="match status" value="1"/>
</dbReference>
<evidence type="ECO:0000256" key="4">
    <source>
        <dbReference type="ARBA" id="ARBA00022660"/>
    </source>
</evidence>
<dbReference type="PANTHER" id="PTHR22888">
    <property type="entry name" value="CYTOCHROME C OXIDASE, SUBUNIT II"/>
    <property type="match status" value="1"/>
</dbReference>
<dbReference type="GO" id="GO:0042773">
    <property type="term" value="P:ATP synthesis coupled electron transport"/>
    <property type="evidence" value="ECO:0007669"/>
    <property type="project" value="TreeGrafter"/>
</dbReference>
<dbReference type="Pfam" id="PF02790">
    <property type="entry name" value="COX2_TM"/>
    <property type="match status" value="1"/>
</dbReference>
<dbReference type="PROSITE" id="PS00078">
    <property type="entry name" value="COX2"/>
    <property type="match status" value="1"/>
</dbReference>
<dbReference type="Proteomes" id="UP000003835">
    <property type="component" value="Unassembled WGS sequence"/>
</dbReference>
<evidence type="ECO:0000256" key="12">
    <source>
        <dbReference type="ARBA" id="ARBA00024688"/>
    </source>
</evidence>
<dbReference type="Gene3D" id="2.60.40.420">
    <property type="entry name" value="Cupredoxins - blue copper proteins"/>
    <property type="match status" value="1"/>
</dbReference>
<evidence type="ECO:0000259" key="18">
    <source>
        <dbReference type="PROSITE" id="PS50999"/>
    </source>
</evidence>
<feature type="domain" description="Cytochrome oxidase subunit II transmembrane region profile" evidence="18">
    <location>
        <begin position="24"/>
        <end position="122"/>
    </location>
</feature>
<comment type="cofactor">
    <cofactor evidence="15">
        <name>Cu cation</name>
        <dbReference type="ChEBI" id="CHEBI:23378"/>
    </cofactor>
    <text evidence="15">Binds a copper A center.</text>
</comment>
<dbReference type="AlphaFoldDB" id="B4VUQ9"/>
<evidence type="ECO:0000313" key="19">
    <source>
        <dbReference type="EMBL" id="EDX74407.1"/>
    </source>
</evidence>
<organism evidence="19 20">
    <name type="scientific">Coleofasciculus chthonoplastes PCC 7420</name>
    <dbReference type="NCBI Taxonomy" id="118168"/>
    <lineage>
        <taxon>Bacteria</taxon>
        <taxon>Bacillati</taxon>
        <taxon>Cyanobacteriota</taxon>
        <taxon>Cyanophyceae</taxon>
        <taxon>Coleofasciculales</taxon>
        <taxon>Coleofasciculaceae</taxon>
        <taxon>Coleofasciculus</taxon>
    </lineage>
</organism>
<dbReference type="GO" id="GO:0005886">
    <property type="term" value="C:plasma membrane"/>
    <property type="evidence" value="ECO:0007669"/>
    <property type="project" value="UniProtKB-SubCell"/>
</dbReference>
<comment type="function">
    <text evidence="12 15">Subunits I and II form the functional core of the enzyme complex. Electrons originating in cytochrome c are transferred via heme a and Cu(A) to the binuclear center formed by heme a3 and Cu(B).</text>
</comment>
<evidence type="ECO:0000256" key="14">
    <source>
        <dbReference type="RuleBase" id="RU000456"/>
    </source>
</evidence>
<comment type="subcellular location">
    <subcellularLocation>
        <location evidence="14">Cell membrane</location>
        <topology evidence="14">Multi-pass membrane protein</topology>
    </subcellularLocation>
    <subcellularLocation>
        <location evidence="1">Membrane</location>
        <topology evidence="1">Multi-pass membrane protein</topology>
    </subcellularLocation>
</comment>
<evidence type="ECO:0000256" key="13">
    <source>
        <dbReference type="ARBA" id="ARBA00047816"/>
    </source>
</evidence>
<dbReference type="InterPro" id="IPR045187">
    <property type="entry name" value="CcO_II"/>
</dbReference>
<dbReference type="PRINTS" id="PR01166">
    <property type="entry name" value="CYCOXIDASEII"/>
</dbReference>
<evidence type="ECO:0000256" key="5">
    <source>
        <dbReference type="ARBA" id="ARBA00022692"/>
    </source>
</evidence>
<dbReference type="GO" id="GO:0004129">
    <property type="term" value="F:cytochrome-c oxidase activity"/>
    <property type="evidence" value="ECO:0007669"/>
    <property type="project" value="UniProtKB-EC"/>
</dbReference>
<comment type="catalytic activity">
    <reaction evidence="13 15">
        <text>4 Fe(II)-[cytochrome c] + O2 + 8 H(+)(in) = 4 Fe(III)-[cytochrome c] + 2 H2O + 4 H(+)(out)</text>
        <dbReference type="Rhea" id="RHEA:11436"/>
        <dbReference type="Rhea" id="RHEA-COMP:10350"/>
        <dbReference type="Rhea" id="RHEA-COMP:14399"/>
        <dbReference type="ChEBI" id="CHEBI:15377"/>
        <dbReference type="ChEBI" id="CHEBI:15378"/>
        <dbReference type="ChEBI" id="CHEBI:15379"/>
        <dbReference type="ChEBI" id="CHEBI:29033"/>
        <dbReference type="ChEBI" id="CHEBI:29034"/>
        <dbReference type="EC" id="7.1.1.9"/>
    </reaction>
</comment>
<accession>B4VUQ9</accession>
<dbReference type="Gene3D" id="1.10.287.90">
    <property type="match status" value="1"/>
</dbReference>
<keyword evidence="4 14" id="KW-0679">Respiratory chain</keyword>
<keyword evidence="10 15" id="KW-0186">Copper</keyword>
<evidence type="ECO:0000256" key="2">
    <source>
        <dbReference type="ARBA" id="ARBA00007866"/>
    </source>
</evidence>
<dbReference type="PANTHER" id="PTHR22888:SF9">
    <property type="entry name" value="CYTOCHROME C OXIDASE SUBUNIT 2"/>
    <property type="match status" value="1"/>
</dbReference>
<dbReference type="Pfam" id="PF00116">
    <property type="entry name" value="COX2"/>
    <property type="match status" value="1"/>
</dbReference>
<feature type="transmembrane region" description="Helical" evidence="16">
    <location>
        <begin position="94"/>
        <end position="112"/>
    </location>
</feature>
<dbReference type="HOGENOM" id="CLU_036876_4_2_3"/>
<dbReference type="InterPro" id="IPR002429">
    <property type="entry name" value="CcO_II-like_C"/>
</dbReference>
<dbReference type="InterPro" id="IPR011759">
    <property type="entry name" value="Cyt_c_oxidase_su2_TM_dom"/>
</dbReference>
<dbReference type="STRING" id="118168.MC7420_3931"/>
<comment type="similarity">
    <text evidence="2 14">Belongs to the cytochrome c oxidase subunit 2 family.</text>
</comment>
<keyword evidence="6 15" id="KW-0479">Metal-binding</keyword>
<keyword evidence="8 14" id="KW-0249">Electron transport</keyword>
<feature type="transmembrane region" description="Helical" evidence="16">
    <location>
        <begin position="6"/>
        <end position="26"/>
    </location>
</feature>
<evidence type="ECO:0000256" key="8">
    <source>
        <dbReference type="ARBA" id="ARBA00022982"/>
    </source>
</evidence>
<keyword evidence="11 16" id="KW-0472">Membrane</keyword>
<dbReference type="InterPro" id="IPR008972">
    <property type="entry name" value="Cupredoxin"/>
</dbReference>
<evidence type="ECO:0000256" key="9">
    <source>
        <dbReference type="ARBA" id="ARBA00022989"/>
    </source>
</evidence>
<dbReference type="OrthoDB" id="9781261at2"/>
<evidence type="ECO:0000256" key="15">
    <source>
        <dbReference type="RuleBase" id="RU004024"/>
    </source>
</evidence>
<dbReference type="eggNOG" id="COG1622">
    <property type="taxonomic scope" value="Bacteria"/>
</dbReference>
<dbReference type="GO" id="GO:0016491">
    <property type="term" value="F:oxidoreductase activity"/>
    <property type="evidence" value="ECO:0007669"/>
    <property type="project" value="UniProtKB-KW"/>
</dbReference>
<gene>
    <name evidence="19" type="ORF">MC7420_3931</name>
</gene>
<evidence type="ECO:0000256" key="10">
    <source>
        <dbReference type="ARBA" id="ARBA00023008"/>
    </source>
</evidence>
<name>B4VUQ9_9CYAN</name>
<keyword evidence="9 16" id="KW-1133">Transmembrane helix</keyword>
<dbReference type="GO" id="GO:0005507">
    <property type="term" value="F:copper ion binding"/>
    <property type="evidence" value="ECO:0007669"/>
    <property type="project" value="InterPro"/>
</dbReference>
<keyword evidence="7" id="KW-1278">Translocase</keyword>
<proteinExistence type="inferred from homology"/>
<evidence type="ECO:0000256" key="11">
    <source>
        <dbReference type="ARBA" id="ARBA00023136"/>
    </source>
</evidence>
<dbReference type="RefSeq" id="WP_006102252.1">
    <property type="nucleotide sequence ID" value="NZ_DS989853.1"/>
</dbReference>
<sequence>MENEKVPTTIITLTAGVVITLVSLWVGQNHGLMPEQASEQAPLVDDFFDVMMTIGTALFLVVEGAIVIAMIRFRRREGDDTDAEPIIGNLPLEAFWTAIPAIIVIGLGIYSVEVYRDMGGFEPAHHLVAKADTPAHIASMPGSAIAAPLVADAEGMESDEAAASKGAKYGFGAAPQREGQAADLVVNVTGLQFAWIFNYADSGVVAGELHVPVGKDVQLNLSAQDVIHSFWVPQFRLKQDAIPGQPTELRFVATKPGTYPVVCAELCGGYHGAMRTQLIVHTQEEYEAWFEEHQIAQQQNPNQTVAVNPADLSESEFLEPYTTKLGVDEKTLTQLHSMHES</sequence>
<dbReference type="CDD" id="cd13919">
    <property type="entry name" value="CuRO_HCO_II_like_5"/>
    <property type="match status" value="1"/>
</dbReference>
<reference evidence="19 20" key="1">
    <citation type="submission" date="2008-07" db="EMBL/GenBank/DDBJ databases">
        <authorList>
            <person name="Tandeau de Marsac N."/>
            <person name="Ferriera S."/>
            <person name="Johnson J."/>
            <person name="Kravitz S."/>
            <person name="Beeson K."/>
            <person name="Sutton G."/>
            <person name="Rogers Y.-H."/>
            <person name="Friedman R."/>
            <person name="Frazier M."/>
            <person name="Venter J.C."/>
        </authorList>
    </citation>
    <scope>NUCLEOTIDE SEQUENCE [LARGE SCALE GENOMIC DNA]</scope>
    <source>
        <strain evidence="19 20">PCC 7420</strain>
    </source>
</reference>
<protein>
    <recommendedName>
        <fullName evidence="15">Cytochrome c oxidase subunit 2</fullName>
        <ecNumber evidence="15">7.1.1.9</ecNumber>
    </recommendedName>
</protein>
<evidence type="ECO:0000256" key="1">
    <source>
        <dbReference type="ARBA" id="ARBA00004141"/>
    </source>
</evidence>
<keyword evidence="20" id="KW-1185">Reference proteome</keyword>
<evidence type="ECO:0000256" key="16">
    <source>
        <dbReference type="SAM" id="Phobius"/>
    </source>
</evidence>
<dbReference type="InterPro" id="IPR036257">
    <property type="entry name" value="Cyt_c_oxidase_su2_TM_sf"/>
</dbReference>
<evidence type="ECO:0000256" key="3">
    <source>
        <dbReference type="ARBA" id="ARBA00022448"/>
    </source>
</evidence>
<evidence type="ECO:0000256" key="6">
    <source>
        <dbReference type="ARBA" id="ARBA00022723"/>
    </source>
</evidence>
<dbReference type="PROSITE" id="PS50999">
    <property type="entry name" value="COX2_TM"/>
    <property type="match status" value="1"/>
</dbReference>
<dbReference type="EC" id="7.1.1.9" evidence="15"/>
<keyword evidence="19" id="KW-0560">Oxidoreductase</keyword>
<dbReference type="SUPFAM" id="SSF81464">
    <property type="entry name" value="Cytochrome c oxidase subunit II-like, transmembrane region"/>
    <property type="match status" value="1"/>
</dbReference>
<evidence type="ECO:0000256" key="7">
    <source>
        <dbReference type="ARBA" id="ARBA00022967"/>
    </source>
</evidence>
<dbReference type="EMBL" id="DS989853">
    <property type="protein sequence ID" value="EDX74407.1"/>
    <property type="molecule type" value="Genomic_DNA"/>
</dbReference>
<evidence type="ECO:0000313" key="20">
    <source>
        <dbReference type="Proteomes" id="UP000003835"/>
    </source>
</evidence>
<feature type="domain" description="Cytochrome oxidase subunit II copper A binding" evidence="17">
    <location>
        <begin position="181"/>
        <end position="292"/>
    </location>
</feature>
<dbReference type="InterPro" id="IPR001505">
    <property type="entry name" value="Copper_CuA"/>
</dbReference>
<keyword evidence="3 14" id="KW-0813">Transport</keyword>